<dbReference type="GO" id="GO:0016887">
    <property type="term" value="F:ATP hydrolysis activity"/>
    <property type="evidence" value="ECO:0007669"/>
    <property type="project" value="InterPro"/>
</dbReference>
<comment type="caution">
    <text evidence="5">The sequence shown here is derived from an EMBL/GenBank/DDBJ whole genome shotgun (WGS) entry which is preliminary data.</text>
</comment>
<reference evidence="5 6" key="1">
    <citation type="submission" date="2015-07" db="EMBL/GenBank/DDBJ databases">
        <title>Draft genome sequences of 17 French Clostridium botulinum group III.</title>
        <authorList>
            <person name="Woudstra C."/>
            <person name="Le Marechal C."/>
            <person name="Souillard R."/>
            <person name="Bayon-Auboyer M.-H."/>
            <person name="Dessouter D."/>
            <person name="Fach P."/>
        </authorList>
    </citation>
    <scope>NUCLEOTIDE SEQUENCE [LARGE SCALE GENOMIC DNA]</scope>
    <source>
        <strain evidence="5 6">12LNRI-CD</strain>
    </source>
</reference>
<dbReference type="PANTHER" id="PTHR42781:SF8">
    <property type="entry name" value="BICARBONATE TRANSPORT ATP-BINDING PROTEIN CMPC"/>
    <property type="match status" value="1"/>
</dbReference>
<dbReference type="Proteomes" id="UP000037540">
    <property type="component" value="Unassembled WGS sequence"/>
</dbReference>
<evidence type="ECO:0000256" key="2">
    <source>
        <dbReference type="ARBA" id="ARBA00022741"/>
    </source>
</evidence>
<dbReference type="InterPro" id="IPR003439">
    <property type="entry name" value="ABC_transporter-like_ATP-bd"/>
</dbReference>
<keyword evidence="1" id="KW-0813">Transport</keyword>
<dbReference type="PROSITE" id="PS50893">
    <property type="entry name" value="ABC_TRANSPORTER_2"/>
    <property type="match status" value="1"/>
</dbReference>
<evidence type="ECO:0000259" key="4">
    <source>
        <dbReference type="PROSITE" id="PS50893"/>
    </source>
</evidence>
<evidence type="ECO:0000256" key="3">
    <source>
        <dbReference type="ARBA" id="ARBA00022840"/>
    </source>
</evidence>
<dbReference type="InterPro" id="IPR050093">
    <property type="entry name" value="ABC_SmlMolc_Importer"/>
</dbReference>
<name>A0A9Q1UWW7_CLOBO</name>
<dbReference type="SMART" id="SM00382">
    <property type="entry name" value="AAA"/>
    <property type="match status" value="1"/>
</dbReference>
<dbReference type="SUPFAM" id="SSF52540">
    <property type="entry name" value="P-loop containing nucleoside triphosphate hydrolases"/>
    <property type="match status" value="1"/>
</dbReference>
<evidence type="ECO:0000313" key="5">
    <source>
        <dbReference type="EMBL" id="KOA84834.1"/>
    </source>
</evidence>
<keyword evidence="3" id="KW-0067">ATP-binding</keyword>
<keyword evidence="2" id="KW-0547">Nucleotide-binding</keyword>
<dbReference type="AlphaFoldDB" id="A0A9Q1UWW7"/>
<dbReference type="RefSeq" id="WP_013725814.1">
    <property type="nucleotide sequence ID" value="NZ_LGVO01000017.1"/>
</dbReference>
<accession>A0A9Q1UWW7</accession>
<dbReference type="OrthoDB" id="9801958at2"/>
<dbReference type="Pfam" id="PF00005">
    <property type="entry name" value="ABC_tran"/>
    <property type="match status" value="1"/>
</dbReference>
<dbReference type="PANTHER" id="PTHR42781">
    <property type="entry name" value="SPERMIDINE/PUTRESCINE IMPORT ATP-BINDING PROTEIN POTA"/>
    <property type="match status" value="1"/>
</dbReference>
<dbReference type="InterPro" id="IPR027417">
    <property type="entry name" value="P-loop_NTPase"/>
</dbReference>
<sequence length="209" mass="24285">MNEKLNAYGVKLVNIHKKYGKHEVLKNFNIIFEKNTINVILGPSGCGKTTLLNIISGIEKQNSGEVLLSGDKVSYIFQEDRLIPWLNVYDNIAFILKSTINKNHIDNTIMKYLQLVRLEEHKYKFPSELSGGMKRRVAIARALAYKSEILLMDEPFKGLDSELKKDIIGEFLKIWKDNKKTVILVTHDEEEAMFITDRIYYLRENKIYK</sequence>
<protein>
    <submittedName>
        <fullName evidence="5">ABC transporter</fullName>
    </submittedName>
</protein>
<proteinExistence type="predicted"/>
<feature type="domain" description="ABC transporter" evidence="4">
    <location>
        <begin position="10"/>
        <end position="209"/>
    </location>
</feature>
<dbReference type="GO" id="GO:0005524">
    <property type="term" value="F:ATP binding"/>
    <property type="evidence" value="ECO:0007669"/>
    <property type="project" value="UniProtKB-KW"/>
</dbReference>
<dbReference type="InterPro" id="IPR017871">
    <property type="entry name" value="ABC_transporter-like_CS"/>
</dbReference>
<gene>
    <name evidence="5" type="ORF">ADU74_10615</name>
</gene>
<evidence type="ECO:0000256" key="1">
    <source>
        <dbReference type="ARBA" id="ARBA00022448"/>
    </source>
</evidence>
<evidence type="ECO:0000313" key="6">
    <source>
        <dbReference type="Proteomes" id="UP000037540"/>
    </source>
</evidence>
<dbReference type="InterPro" id="IPR003593">
    <property type="entry name" value="AAA+_ATPase"/>
</dbReference>
<dbReference type="PROSITE" id="PS00211">
    <property type="entry name" value="ABC_TRANSPORTER_1"/>
    <property type="match status" value="1"/>
</dbReference>
<organism evidence="5 6">
    <name type="scientific">Clostridium botulinum</name>
    <dbReference type="NCBI Taxonomy" id="1491"/>
    <lineage>
        <taxon>Bacteria</taxon>
        <taxon>Bacillati</taxon>
        <taxon>Bacillota</taxon>
        <taxon>Clostridia</taxon>
        <taxon>Eubacteriales</taxon>
        <taxon>Clostridiaceae</taxon>
        <taxon>Clostridium</taxon>
    </lineage>
</organism>
<dbReference type="EMBL" id="LGVR01000062">
    <property type="protein sequence ID" value="KOA84834.1"/>
    <property type="molecule type" value="Genomic_DNA"/>
</dbReference>
<dbReference type="Gene3D" id="3.40.50.300">
    <property type="entry name" value="P-loop containing nucleotide triphosphate hydrolases"/>
    <property type="match status" value="1"/>
</dbReference>